<dbReference type="SUPFAM" id="SSF51905">
    <property type="entry name" value="FAD/NAD(P)-binding domain"/>
    <property type="match status" value="1"/>
</dbReference>
<dbReference type="Proteomes" id="UP000032067">
    <property type="component" value="Unassembled WGS sequence"/>
</dbReference>
<dbReference type="Pfam" id="PF01613">
    <property type="entry name" value="Flavin_Reduct"/>
    <property type="match status" value="1"/>
</dbReference>
<dbReference type="Gene3D" id="2.30.110.10">
    <property type="entry name" value="Electron Transport, Fmn-binding Protein, Chain A"/>
    <property type="match status" value="1"/>
</dbReference>
<dbReference type="AlphaFoldDB" id="A0A0D0JXQ2"/>
<feature type="domain" description="Flavin reductase like" evidence="3">
    <location>
        <begin position="426"/>
        <end position="569"/>
    </location>
</feature>
<evidence type="ECO:0000256" key="2">
    <source>
        <dbReference type="ARBA" id="ARBA00023002"/>
    </source>
</evidence>
<comment type="similarity">
    <text evidence="1">Belongs to the non-flavoprotein flavin reductase family.</text>
</comment>
<dbReference type="Gene3D" id="3.50.50.60">
    <property type="entry name" value="FAD/NAD(P)-binding domain"/>
    <property type="match status" value="2"/>
</dbReference>
<dbReference type="InterPro" id="IPR050268">
    <property type="entry name" value="NADH-dep_flavin_reductase"/>
</dbReference>
<protein>
    <submittedName>
        <fullName evidence="4">Flavin oxidoreductase</fullName>
    </submittedName>
</protein>
<proteinExistence type="inferred from homology"/>
<evidence type="ECO:0000313" key="4">
    <source>
        <dbReference type="EMBL" id="KIQ18477.1"/>
    </source>
</evidence>
<dbReference type="InterPro" id="IPR002563">
    <property type="entry name" value="Flavin_Rdtase-like_dom"/>
</dbReference>
<comment type="caution">
    <text evidence="4">The sequence shown here is derived from an EMBL/GenBank/DDBJ whole genome shotgun (WGS) entry which is preliminary data.</text>
</comment>
<keyword evidence="2" id="KW-0560">Oxidoreductase</keyword>
<evidence type="ECO:0000256" key="1">
    <source>
        <dbReference type="ARBA" id="ARBA00008898"/>
    </source>
</evidence>
<dbReference type="InterPro" id="IPR041654">
    <property type="entry name" value="StyA_sbd"/>
</dbReference>
<accession>A0A0D0JXQ2</accession>
<dbReference type="Gene3D" id="3.30.9.40">
    <property type="match status" value="1"/>
</dbReference>
<gene>
    <name evidence="4" type="ORF">RT97_28960</name>
</gene>
<dbReference type="EMBL" id="JXQQ01000114">
    <property type="protein sequence ID" value="KIQ18477.1"/>
    <property type="molecule type" value="Genomic_DNA"/>
</dbReference>
<dbReference type="OrthoDB" id="8801399at2"/>
<organism evidence="4 5">
    <name type="scientific">Variovorax paradoxus</name>
    <dbReference type="NCBI Taxonomy" id="34073"/>
    <lineage>
        <taxon>Bacteria</taxon>
        <taxon>Pseudomonadati</taxon>
        <taxon>Pseudomonadota</taxon>
        <taxon>Betaproteobacteria</taxon>
        <taxon>Burkholderiales</taxon>
        <taxon>Comamonadaceae</taxon>
        <taxon>Variovorax</taxon>
    </lineage>
</organism>
<dbReference type="PANTHER" id="PTHR30466">
    <property type="entry name" value="FLAVIN REDUCTASE"/>
    <property type="match status" value="1"/>
</dbReference>
<sequence length="578" mass="63886">MKQRRVAIVGAGQSGMQLALGLQRAGHEVTVFSNRSAREILEGPVMSSQCMFESALQTERELELDWWANECPAIEGIGIAVRNPEGGKAIEWRARLDGPAQSVDQRLKIPAWMDAFEKRGGQLVLKDVGLDDLETCARTHDLVVVASGKGEISKLFERDEARSACEQPQRVLALTYVKGMKPAEPHARVCFNLIPGVGEYFVFPALTTSGPCEIMVFEGVPGGPMDCWADVKTSQEHLARSKQILATFLPWEAERCTHIELTDDNGVLAGRFTPTVRRPVATLPSGRQVLGLADAVVLNDPITGQGANNAAKCADIYRKRILEHGDAPFDAAWMQETFDRYWEGYARWATDWTHSLLAPPKPHLLKLLQSATQMPAVASTIVNGFDDPRVFAPWWFDAAEADRFLEARAREAVVDRFDRRDFRKALGQFSTGVTVITTRAIDGRRVGMTANSFSSVSLDPPLVLWSLARQAPSVADFTGASHFAINVLAANQHHLSRQFSTPQADKFASVNCCEGTAGVPLLDGAIARFVCRNVKQYDGGDHLIFIGEVERYDRFDGEPLVFHSGYYQVTTRHPECMQ</sequence>
<dbReference type="SUPFAM" id="SSF50475">
    <property type="entry name" value="FMN-binding split barrel"/>
    <property type="match status" value="1"/>
</dbReference>
<evidence type="ECO:0000313" key="5">
    <source>
        <dbReference type="Proteomes" id="UP000032067"/>
    </source>
</evidence>
<dbReference type="PANTHER" id="PTHR30466:SF11">
    <property type="entry name" value="FLAVIN-DEPENDENT MONOOXYGENASE, REDUCTASE SUBUNIT HSAB"/>
    <property type="match status" value="1"/>
</dbReference>
<reference evidence="4 5" key="1">
    <citation type="submission" date="2014-12" db="EMBL/GenBank/DDBJ databases">
        <title>16Stimator: statistical estimation of ribosomal gene copy numbers from draft genome assemblies.</title>
        <authorList>
            <person name="Perisin M.A."/>
            <person name="Vetter M."/>
            <person name="Gilbert J.A."/>
            <person name="Bergelson J."/>
        </authorList>
    </citation>
    <scope>NUCLEOTIDE SEQUENCE [LARGE SCALE GENOMIC DNA]</scope>
    <source>
        <strain evidence="4 5">MEDvA23</strain>
    </source>
</reference>
<dbReference type="GO" id="GO:0010181">
    <property type="term" value="F:FMN binding"/>
    <property type="evidence" value="ECO:0007669"/>
    <property type="project" value="InterPro"/>
</dbReference>
<dbReference type="GO" id="GO:0042602">
    <property type="term" value="F:riboflavin reductase (NADPH) activity"/>
    <property type="evidence" value="ECO:0007669"/>
    <property type="project" value="TreeGrafter"/>
</dbReference>
<name>A0A0D0JXQ2_VARPD</name>
<evidence type="ECO:0000259" key="3">
    <source>
        <dbReference type="SMART" id="SM00903"/>
    </source>
</evidence>
<dbReference type="SMART" id="SM00903">
    <property type="entry name" value="Flavin_Reduct"/>
    <property type="match status" value="1"/>
</dbReference>
<dbReference type="InterPro" id="IPR012349">
    <property type="entry name" value="Split_barrel_FMN-bd"/>
</dbReference>
<dbReference type="Pfam" id="PF17885">
    <property type="entry name" value="Smoa_sbd"/>
    <property type="match status" value="1"/>
</dbReference>
<dbReference type="InterPro" id="IPR036188">
    <property type="entry name" value="FAD/NAD-bd_sf"/>
</dbReference>